<keyword evidence="3" id="KW-1185">Reference proteome</keyword>
<protein>
    <submittedName>
        <fullName evidence="2">Uncharacterized protein</fullName>
    </submittedName>
</protein>
<dbReference type="AlphaFoldDB" id="A0A498QNV1"/>
<reference evidence="2 3" key="1">
    <citation type="submission" date="2018-09" db="EMBL/GenBank/DDBJ databases">
        <authorList>
            <person name="Tagini F."/>
        </authorList>
    </citation>
    <scope>NUCLEOTIDE SEQUENCE [LARGE SCALE GENOMIC DNA]</scope>
    <source>
        <strain evidence="2 3">MK142</strain>
    </source>
</reference>
<proteinExistence type="predicted"/>
<evidence type="ECO:0000256" key="1">
    <source>
        <dbReference type="SAM" id="MobiDB-lite"/>
    </source>
</evidence>
<sequence length="83" mass="8679">MAYPQENPDVFRDHGPDESAAVRSPELKGEHGSTLAVARAIQPQTIVDPPVVDSNGKLVLGGDSGIRYTALSESRLPCHGGAA</sequence>
<organism evidence="2 3">
    <name type="scientific">Mycobacterium pseudokansasii</name>
    <dbReference type="NCBI Taxonomy" id="2341080"/>
    <lineage>
        <taxon>Bacteria</taxon>
        <taxon>Bacillati</taxon>
        <taxon>Actinomycetota</taxon>
        <taxon>Actinomycetes</taxon>
        <taxon>Mycobacteriales</taxon>
        <taxon>Mycobacteriaceae</taxon>
        <taxon>Mycobacterium</taxon>
    </lineage>
</organism>
<evidence type="ECO:0000313" key="2">
    <source>
        <dbReference type="EMBL" id="VBA49398.1"/>
    </source>
</evidence>
<accession>A0A498QNV1</accession>
<feature type="region of interest" description="Disordered" evidence="1">
    <location>
        <begin position="1"/>
        <end position="33"/>
    </location>
</feature>
<dbReference type="EMBL" id="UPHU01000001">
    <property type="protein sequence ID" value="VBA49398.1"/>
    <property type="molecule type" value="Genomic_DNA"/>
</dbReference>
<dbReference type="OrthoDB" id="9912630at2"/>
<dbReference type="RefSeq" id="WP_036407105.1">
    <property type="nucleotide sequence ID" value="NZ_JAIENV010000058.1"/>
</dbReference>
<evidence type="ECO:0000313" key="3">
    <source>
        <dbReference type="Proteomes" id="UP000268285"/>
    </source>
</evidence>
<gene>
    <name evidence="2" type="ORF">LAUMK142_01909</name>
</gene>
<dbReference type="Proteomes" id="UP000268285">
    <property type="component" value="Unassembled WGS sequence"/>
</dbReference>
<name>A0A498QNV1_9MYCO</name>